<organism evidence="1 2">
    <name type="scientific">Actinoplanes teichomyceticus</name>
    <dbReference type="NCBI Taxonomy" id="1867"/>
    <lineage>
        <taxon>Bacteria</taxon>
        <taxon>Bacillati</taxon>
        <taxon>Actinomycetota</taxon>
        <taxon>Actinomycetes</taxon>
        <taxon>Micromonosporales</taxon>
        <taxon>Micromonosporaceae</taxon>
        <taxon>Actinoplanes</taxon>
    </lineage>
</organism>
<dbReference type="EMBL" id="VIWY01000003">
    <property type="protein sequence ID" value="TWG20955.1"/>
    <property type="molecule type" value="Genomic_DNA"/>
</dbReference>
<keyword evidence="2" id="KW-1185">Reference proteome</keyword>
<dbReference type="Proteomes" id="UP000320239">
    <property type="component" value="Unassembled WGS sequence"/>
</dbReference>
<dbReference type="RefSeq" id="WP_122979640.1">
    <property type="nucleotide sequence ID" value="NZ_BOMX01000153.1"/>
</dbReference>
<reference evidence="1 2" key="1">
    <citation type="submission" date="2019-06" db="EMBL/GenBank/DDBJ databases">
        <title>Sequencing the genomes of 1000 actinobacteria strains.</title>
        <authorList>
            <person name="Klenk H.-P."/>
        </authorList>
    </citation>
    <scope>NUCLEOTIDE SEQUENCE [LARGE SCALE GENOMIC DNA]</scope>
    <source>
        <strain evidence="1 2">DSM 43866</strain>
    </source>
</reference>
<evidence type="ECO:0000313" key="1">
    <source>
        <dbReference type="EMBL" id="TWG20955.1"/>
    </source>
</evidence>
<sequence>MLPIVRRTAGLRYLGTQESADGILADLQTLVPRSTWTVVSADADTLRLHEVGEWSEQDHMMQAGWWMVVIADLGFVDYLDDARFQLRYHPTAIPEEG</sequence>
<dbReference type="AlphaFoldDB" id="A0A561WAS9"/>
<proteinExistence type="predicted"/>
<protein>
    <submittedName>
        <fullName evidence="1">Uncharacterized protein</fullName>
    </submittedName>
</protein>
<comment type="caution">
    <text evidence="1">The sequence shown here is derived from an EMBL/GenBank/DDBJ whole genome shotgun (WGS) entry which is preliminary data.</text>
</comment>
<evidence type="ECO:0000313" key="2">
    <source>
        <dbReference type="Proteomes" id="UP000320239"/>
    </source>
</evidence>
<gene>
    <name evidence="1" type="ORF">FHX34_103484</name>
</gene>
<accession>A0A561WAS9</accession>
<name>A0A561WAS9_ACTTI</name>